<sequence>MYLRQSHQAFLQNLGWKVVFLRKEAQTTQKFKFRKQMKQERSFQMQNQSHQPNFLVIITKLMLMLNFHCRNSLDDHSIDLAASDLINRISFQAQQDISSLKNIAGETGKKLSSFASTFMTDLQDRIL</sequence>
<dbReference type="GO" id="GO:0048205">
    <property type="term" value="P:COPI coating of Golgi vesicle"/>
    <property type="evidence" value="ECO:0007669"/>
    <property type="project" value="TreeGrafter"/>
</dbReference>
<keyword evidence="1" id="KW-0479">Metal-binding</keyword>
<evidence type="ECO:0000313" key="3">
    <source>
        <dbReference type="EMBL" id="VFU23426.1"/>
    </source>
</evidence>
<dbReference type="PANTHER" id="PTHR45686:SF4">
    <property type="entry name" value="ADP-RIBOSYLATION FACTOR GTPASE ACTIVATING PROTEIN 3, ISOFORM H"/>
    <property type="match status" value="1"/>
</dbReference>
<dbReference type="AlphaFoldDB" id="A0A6N2K559"/>
<evidence type="ECO:0000256" key="1">
    <source>
        <dbReference type="ARBA" id="ARBA00022723"/>
    </source>
</evidence>
<evidence type="ECO:0000256" key="2">
    <source>
        <dbReference type="ARBA" id="ARBA00022833"/>
    </source>
</evidence>
<organism evidence="3">
    <name type="scientific">Salix viminalis</name>
    <name type="common">Common osier</name>
    <name type="synonym">Basket willow</name>
    <dbReference type="NCBI Taxonomy" id="40686"/>
    <lineage>
        <taxon>Eukaryota</taxon>
        <taxon>Viridiplantae</taxon>
        <taxon>Streptophyta</taxon>
        <taxon>Embryophyta</taxon>
        <taxon>Tracheophyta</taxon>
        <taxon>Spermatophyta</taxon>
        <taxon>Magnoliopsida</taxon>
        <taxon>eudicotyledons</taxon>
        <taxon>Gunneridae</taxon>
        <taxon>Pentapetalae</taxon>
        <taxon>rosids</taxon>
        <taxon>fabids</taxon>
        <taxon>Malpighiales</taxon>
        <taxon>Salicaceae</taxon>
        <taxon>Saliceae</taxon>
        <taxon>Salix</taxon>
    </lineage>
</organism>
<keyword evidence="2" id="KW-0862">Zinc</keyword>
<proteinExistence type="predicted"/>
<dbReference type="PANTHER" id="PTHR45686">
    <property type="entry name" value="ADP-RIBOSYLATION FACTOR GTPASE ACTIVATING PROTEIN 3, ISOFORM H-RELATED"/>
    <property type="match status" value="1"/>
</dbReference>
<dbReference type="GO" id="GO:0046872">
    <property type="term" value="F:metal ion binding"/>
    <property type="evidence" value="ECO:0007669"/>
    <property type="project" value="UniProtKB-KW"/>
</dbReference>
<reference evidence="3" key="1">
    <citation type="submission" date="2019-03" db="EMBL/GenBank/DDBJ databases">
        <authorList>
            <person name="Mank J."/>
            <person name="Almeida P."/>
        </authorList>
    </citation>
    <scope>NUCLEOTIDE SEQUENCE</scope>
    <source>
        <strain evidence="3">78183</strain>
    </source>
</reference>
<dbReference type="GO" id="GO:0000139">
    <property type="term" value="C:Golgi membrane"/>
    <property type="evidence" value="ECO:0007669"/>
    <property type="project" value="GOC"/>
</dbReference>
<dbReference type="EMBL" id="CAADRP010000113">
    <property type="protein sequence ID" value="VFU23426.1"/>
    <property type="molecule type" value="Genomic_DNA"/>
</dbReference>
<accession>A0A6N2K559</accession>
<gene>
    <name evidence="3" type="ORF">SVIM_LOCUS35643</name>
</gene>
<name>A0A6N2K559_SALVM</name>
<protein>
    <submittedName>
        <fullName evidence="3">Uncharacterized protein</fullName>
    </submittedName>
</protein>